<dbReference type="Proteomes" id="UP000234331">
    <property type="component" value="Unassembled WGS sequence"/>
</dbReference>
<dbReference type="GO" id="GO:0008233">
    <property type="term" value="F:peptidase activity"/>
    <property type="evidence" value="ECO:0007669"/>
    <property type="project" value="UniProtKB-KW"/>
</dbReference>
<organism evidence="1 2">
    <name type="scientific">Frankia canadensis</name>
    <dbReference type="NCBI Taxonomy" id="1836972"/>
    <lineage>
        <taxon>Bacteria</taxon>
        <taxon>Bacillati</taxon>
        <taxon>Actinomycetota</taxon>
        <taxon>Actinomycetes</taxon>
        <taxon>Frankiales</taxon>
        <taxon>Frankiaceae</taxon>
        <taxon>Frankia</taxon>
    </lineage>
</organism>
<keyword evidence="1" id="KW-0378">Hydrolase</keyword>
<dbReference type="SUPFAM" id="SSF56235">
    <property type="entry name" value="N-terminal nucleophile aminohydrolases (Ntn hydrolases)"/>
    <property type="match status" value="1"/>
</dbReference>
<keyword evidence="1" id="KW-0645">Protease</keyword>
<dbReference type="EMBL" id="FZMO01000565">
    <property type="protein sequence ID" value="SNQ52201.1"/>
    <property type="molecule type" value="Genomic_DNA"/>
</dbReference>
<evidence type="ECO:0000313" key="2">
    <source>
        <dbReference type="Proteomes" id="UP000234331"/>
    </source>
</evidence>
<dbReference type="AlphaFoldDB" id="A0A2I2L2R3"/>
<sequence length="189" mass="20647">MTCIVGVQQDGRVVIGGDSAGVAGWSITVRADTKVFRNGEFIMGFTDSFRMGQLLRYSLVPPVPQDWDLDRFMATEFIAVVRDCLRDGGFARNESGNESGGLFLVGIRGHLYRIDSDYQIGRSVDEYYAVGSGDEYACGSLYSTRGLDPQHRVRQALEAASHHSTGVCAPFHIISSDEVYAPDGTVRAP</sequence>
<dbReference type="GO" id="GO:0006508">
    <property type="term" value="P:proteolysis"/>
    <property type="evidence" value="ECO:0007669"/>
    <property type="project" value="UniProtKB-KW"/>
</dbReference>
<evidence type="ECO:0000313" key="1">
    <source>
        <dbReference type="EMBL" id="SNQ52201.1"/>
    </source>
</evidence>
<dbReference type="RefSeq" id="WP_101836433.1">
    <property type="nucleotide sequence ID" value="NZ_FZMO01000565.1"/>
</dbReference>
<protein>
    <submittedName>
        <fullName evidence="1">ATP-dependent protease HslVU (ClpYQ), peptidase subunit</fullName>
    </submittedName>
</protein>
<dbReference type="OrthoDB" id="8354941at2"/>
<keyword evidence="2" id="KW-1185">Reference proteome</keyword>
<proteinExistence type="predicted"/>
<dbReference type="InterPro" id="IPR029055">
    <property type="entry name" value="Ntn_hydrolases_N"/>
</dbReference>
<gene>
    <name evidence="1" type="ORF">FRACA_960004</name>
</gene>
<accession>A0A2I2L2R3</accession>
<name>A0A2I2L2R3_9ACTN</name>
<reference evidence="1 2" key="1">
    <citation type="submission" date="2017-06" db="EMBL/GenBank/DDBJ databases">
        <authorList>
            <person name="Kim H.J."/>
            <person name="Triplett B.A."/>
        </authorList>
    </citation>
    <scope>NUCLEOTIDE SEQUENCE [LARGE SCALE GENOMIC DNA]</scope>
    <source>
        <strain evidence="1">FRACA_ARgP5</strain>
    </source>
</reference>
<dbReference type="Gene3D" id="3.60.20.10">
    <property type="entry name" value="Glutamine Phosphoribosylpyrophosphate, subunit 1, domain 1"/>
    <property type="match status" value="1"/>
</dbReference>